<keyword evidence="2" id="KW-0812">Transmembrane</keyword>
<evidence type="ECO:0000256" key="2">
    <source>
        <dbReference type="SAM" id="Phobius"/>
    </source>
</evidence>
<accession>A0AAN9SI46</accession>
<feature type="region of interest" description="Disordered" evidence="1">
    <location>
        <begin position="55"/>
        <end position="102"/>
    </location>
</feature>
<feature type="transmembrane region" description="Helical" evidence="2">
    <location>
        <begin position="298"/>
        <end position="317"/>
    </location>
</feature>
<sequence length="337" mass="37132">MEDNKRTITNMQGKRKIHPLISIGGEGGIAGLFVFGGALAIAGFMAVASFAVTNKDKDKDKHKPKPKPKPTPTPTHDHQSKPKPKPHACSKNINEEDHDPDTTQTLTSLIQHSTIQHGDATCYAATCWTSNMSIKQANDSSELVSAEALVLEEKRDVEESPTGFNHQEIVFSDSSHPASAASSNEGGVAEEFMVMSDQAQEGEKDDLITTEEEDDDMLSDDVSETSSKARGSASHNYNEEPVLPAELIQRGKHKYKGQDHLCTDSDLDHSHATELPNPPTFNQNLNLNFLMVPYHQPLTWFFPLLLLALLMLLVLLTHRPQESFYVLDEGNSVVKPI</sequence>
<dbReference type="AlphaFoldDB" id="A0AAN9SI46"/>
<dbReference type="EMBL" id="JAYMYS010000004">
    <property type="protein sequence ID" value="KAK7396916.1"/>
    <property type="molecule type" value="Genomic_DNA"/>
</dbReference>
<feature type="compositionally biased region" description="Acidic residues" evidence="1">
    <location>
        <begin position="210"/>
        <end position="223"/>
    </location>
</feature>
<feature type="transmembrane region" description="Helical" evidence="2">
    <location>
        <begin position="29"/>
        <end position="53"/>
    </location>
</feature>
<evidence type="ECO:0000313" key="4">
    <source>
        <dbReference type="Proteomes" id="UP001386955"/>
    </source>
</evidence>
<keyword evidence="2" id="KW-1133">Transmembrane helix</keyword>
<keyword evidence="2" id="KW-0472">Membrane</keyword>
<organism evidence="3 4">
    <name type="scientific">Psophocarpus tetragonolobus</name>
    <name type="common">Winged bean</name>
    <name type="synonym">Dolichos tetragonolobus</name>
    <dbReference type="NCBI Taxonomy" id="3891"/>
    <lineage>
        <taxon>Eukaryota</taxon>
        <taxon>Viridiplantae</taxon>
        <taxon>Streptophyta</taxon>
        <taxon>Embryophyta</taxon>
        <taxon>Tracheophyta</taxon>
        <taxon>Spermatophyta</taxon>
        <taxon>Magnoliopsida</taxon>
        <taxon>eudicotyledons</taxon>
        <taxon>Gunneridae</taxon>
        <taxon>Pentapetalae</taxon>
        <taxon>rosids</taxon>
        <taxon>fabids</taxon>
        <taxon>Fabales</taxon>
        <taxon>Fabaceae</taxon>
        <taxon>Papilionoideae</taxon>
        <taxon>50 kb inversion clade</taxon>
        <taxon>NPAAA clade</taxon>
        <taxon>indigoferoid/millettioid clade</taxon>
        <taxon>Phaseoleae</taxon>
        <taxon>Psophocarpus</taxon>
    </lineage>
</organism>
<evidence type="ECO:0000256" key="1">
    <source>
        <dbReference type="SAM" id="MobiDB-lite"/>
    </source>
</evidence>
<feature type="region of interest" description="Disordered" evidence="1">
    <location>
        <begin position="210"/>
        <end position="236"/>
    </location>
</feature>
<keyword evidence="4" id="KW-1185">Reference proteome</keyword>
<reference evidence="3 4" key="1">
    <citation type="submission" date="2024-01" db="EMBL/GenBank/DDBJ databases">
        <title>The genomes of 5 underutilized Papilionoideae crops provide insights into root nodulation and disease resistanc.</title>
        <authorList>
            <person name="Jiang F."/>
        </authorList>
    </citation>
    <scope>NUCLEOTIDE SEQUENCE [LARGE SCALE GENOMIC DNA]</scope>
    <source>
        <strain evidence="3">DUOXIRENSHENG_FW03</strain>
        <tissue evidence="3">Leaves</tissue>
    </source>
</reference>
<gene>
    <name evidence="3" type="ORF">VNO78_18079</name>
</gene>
<comment type="caution">
    <text evidence="3">The sequence shown here is derived from an EMBL/GenBank/DDBJ whole genome shotgun (WGS) entry which is preliminary data.</text>
</comment>
<name>A0AAN9SI46_PSOTE</name>
<dbReference type="Proteomes" id="UP001386955">
    <property type="component" value="Unassembled WGS sequence"/>
</dbReference>
<proteinExistence type="predicted"/>
<protein>
    <submittedName>
        <fullName evidence="3">Uncharacterized protein</fullName>
    </submittedName>
</protein>
<feature type="compositionally biased region" description="Polar residues" evidence="1">
    <location>
        <begin position="224"/>
        <end position="236"/>
    </location>
</feature>
<evidence type="ECO:0000313" key="3">
    <source>
        <dbReference type="EMBL" id="KAK7396916.1"/>
    </source>
</evidence>